<dbReference type="GO" id="GO:0005929">
    <property type="term" value="C:cilium"/>
    <property type="evidence" value="ECO:0007669"/>
    <property type="project" value="UniProtKB-SubCell"/>
</dbReference>
<dbReference type="Pfam" id="PF10234">
    <property type="entry name" value="Cluap1"/>
    <property type="match status" value="1"/>
</dbReference>
<evidence type="ECO:0000256" key="3">
    <source>
        <dbReference type="ARBA" id="ARBA00022794"/>
    </source>
</evidence>
<comment type="subcellular location">
    <subcellularLocation>
        <location evidence="1">Cell projection</location>
        <location evidence="1">Cilium</location>
    </subcellularLocation>
</comment>
<feature type="coiled-coil region" evidence="7">
    <location>
        <begin position="266"/>
        <end position="301"/>
    </location>
</feature>
<feature type="region of interest" description="Disordered" evidence="8">
    <location>
        <begin position="328"/>
        <end position="402"/>
    </location>
</feature>
<dbReference type="WBParaSite" id="EN70_9296">
    <property type="protein sequence ID" value="EN70_9296"/>
    <property type="gene ID" value="EN70_9296"/>
</dbReference>
<sequence length="402" mass="46750">MSYRELRNMVEQLRILGYPRLVSMENFRTPNFKLVAELLEWLVHRYDAQISIPLVIETEQERAFFIKSATFYILQKTRIKLNPKKLYMADGHAVQEIAVVVRNLYEITRHPNGLDQNATINSMRNIMLGKIKELQKCRQLALQIANHGATLYDLLGKEVIARNERNKALSFSFNLSDGEKAILQAVQIIQEELSVINHNLQNVSSDEAALDAKIERRKKEYDQQQKRLAKLQSFRPQCMDEYEKYEMKLKQLYAIYVLKFRNVAFLQGLQNEFDHAEQQRNADAEQNMRNMVERMRAQELILREAQMAGLDEEINSTKPRVKGSKVFGNMIGAGISDDDNDDDDDDDDEEENDQENDVFYADDDDADDDGDTIPYRNKLDKSRSERNNENAMKLDLSSEDDF</sequence>
<protein>
    <submittedName>
        <fullName evidence="10">Clusterin-associated protein 1</fullName>
    </submittedName>
</protein>
<keyword evidence="6" id="KW-0966">Cell projection</keyword>
<proteinExistence type="inferred from homology"/>
<evidence type="ECO:0000256" key="4">
    <source>
        <dbReference type="ARBA" id="ARBA00023054"/>
    </source>
</evidence>
<evidence type="ECO:0000313" key="9">
    <source>
        <dbReference type="Proteomes" id="UP000095285"/>
    </source>
</evidence>
<organism evidence="9 10">
    <name type="scientific">Loa loa</name>
    <name type="common">Eye worm</name>
    <name type="synonym">Filaria loa</name>
    <dbReference type="NCBI Taxonomy" id="7209"/>
    <lineage>
        <taxon>Eukaryota</taxon>
        <taxon>Metazoa</taxon>
        <taxon>Ecdysozoa</taxon>
        <taxon>Nematoda</taxon>
        <taxon>Chromadorea</taxon>
        <taxon>Rhabditida</taxon>
        <taxon>Spirurina</taxon>
        <taxon>Spiruromorpha</taxon>
        <taxon>Filarioidea</taxon>
        <taxon>Onchocercidae</taxon>
        <taxon>Loa</taxon>
    </lineage>
</organism>
<feature type="compositionally biased region" description="Acidic residues" evidence="8">
    <location>
        <begin position="336"/>
        <end position="371"/>
    </location>
</feature>
<reference evidence="10" key="2">
    <citation type="submission" date="2016-11" db="UniProtKB">
        <authorList>
            <consortium name="WormBaseParasite"/>
        </authorList>
    </citation>
    <scope>IDENTIFICATION</scope>
</reference>
<reference evidence="9" key="1">
    <citation type="submission" date="2012-04" db="EMBL/GenBank/DDBJ databases">
        <title>The Genome Sequence of Loa loa.</title>
        <authorList>
            <consortium name="The Broad Institute Genome Sequencing Platform"/>
            <consortium name="Broad Institute Genome Sequencing Center for Infectious Disease"/>
            <person name="Nutman T.B."/>
            <person name="Fink D.L."/>
            <person name="Russ C."/>
            <person name="Young S."/>
            <person name="Zeng Q."/>
            <person name="Gargeya S."/>
            <person name="Alvarado L."/>
            <person name="Berlin A."/>
            <person name="Chapman S.B."/>
            <person name="Chen Z."/>
            <person name="Freedman E."/>
            <person name="Gellesch M."/>
            <person name="Goldberg J."/>
            <person name="Griggs A."/>
            <person name="Gujja S."/>
            <person name="Heilman E.R."/>
            <person name="Heiman D."/>
            <person name="Howarth C."/>
            <person name="Mehta T."/>
            <person name="Neiman D."/>
            <person name="Pearson M."/>
            <person name="Roberts A."/>
            <person name="Saif S."/>
            <person name="Shea T."/>
            <person name="Shenoy N."/>
            <person name="Sisk P."/>
            <person name="Stolte C."/>
            <person name="Sykes S."/>
            <person name="White J."/>
            <person name="Yandava C."/>
            <person name="Haas B."/>
            <person name="Henn M.R."/>
            <person name="Nusbaum C."/>
            <person name="Birren B."/>
        </authorList>
    </citation>
    <scope>NUCLEOTIDE SEQUENCE [LARGE SCALE GENOMIC DNA]</scope>
</reference>
<evidence type="ECO:0000256" key="8">
    <source>
        <dbReference type="SAM" id="MobiDB-lite"/>
    </source>
</evidence>
<dbReference type="GO" id="GO:0030992">
    <property type="term" value="C:intraciliary transport particle B"/>
    <property type="evidence" value="ECO:0007669"/>
    <property type="project" value="TreeGrafter"/>
</dbReference>
<feature type="compositionally biased region" description="Basic and acidic residues" evidence="8">
    <location>
        <begin position="377"/>
        <end position="388"/>
    </location>
</feature>
<keyword evidence="9" id="KW-1185">Reference proteome</keyword>
<dbReference type="PANTHER" id="PTHR21547:SF0">
    <property type="entry name" value="CLUSTERIN-ASSOCIATED PROTEIN 1"/>
    <property type="match status" value="1"/>
</dbReference>
<accession>A0A1I7W3N0</accession>
<dbReference type="PANTHER" id="PTHR21547">
    <property type="entry name" value="CLUSTERIN ASSOCIATED PROTEIN 1"/>
    <property type="match status" value="1"/>
</dbReference>
<keyword evidence="3" id="KW-0970">Cilium biogenesis/degradation</keyword>
<dbReference type="AlphaFoldDB" id="A0A1I7W3N0"/>
<dbReference type="GO" id="GO:0060271">
    <property type="term" value="P:cilium assembly"/>
    <property type="evidence" value="ECO:0007669"/>
    <property type="project" value="TreeGrafter"/>
</dbReference>
<keyword evidence="4 7" id="KW-0175">Coiled coil</keyword>
<comment type="similarity">
    <text evidence="2">Belongs to the CLUAP1 family.</text>
</comment>
<evidence type="ECO:0000313" key="10">
    <source>
        <dbReference type="WBParaSite" id="EN70_9296"/>
    </source>
</evidence>
<dbReference type="GO" id="GO:0005815">
    <property type="term" value="C:microtubule organizing center"/>
    <property type="evidence" value="ECO:0007669"/>
    <property type="project" value="TreeGrafter"/>
</dbReference>
<evidence type="ECO:0000256" key="1">
    <source>
        <dbReference type="ARBA" id="ARBA00004138"/>
    </source>
</evidence>
<evidence type="ECO:0000256" key="5">
    <source>
        <dbReference type="ARBA" id="ARBA00023069"/>
    </source>
</evidence>
<name>A0A1I7W3N0_LOALO</name>
<evidence type="ECO:0000256" key="6">
    <source>
        <dbReference type="ARBA" id="ARBA00023273"/>
    </source>
</evidence>
<dbReference type="InterPro" id="IPR019366">
    <property type="entry name" value="Clusterin-associated_protein-1"/>
</dbReference>
<dbReference type="STRING" id="7209.A0A1I7W3N0"/>
<evidence type="ECO:0000256" key="7">
    <source>
        <dbReference type="SAM" id="Coils"/>
    </source>
</evidence>
<dbReference type="Proteomes" id="UP000095285">
    <property type="component" value="Unassembled WGS sequence"/>
</dbReference>
<evidence type="ECO:0000256" key="2">
    <source>
        <dbReference type="ARBA" id="ARBA00008340"/>
    </source>
</evidence>
<keyword evidence="5" id="KW-0969">Cilium</keyword>